<protein>
    <submittedName>
        <fullName evidence="1">Uncharacterized protein</fullName>
    </submittedName>
</protein>
<reference evidence="1 2" key="1">
    <citation type="submission" date="2020-07" db="EMBL/GenBank/DDBJ databases">
        <title>Genomic Encyclopedia of Type Strains, Phase IV (KMG-V): Genome sequencing to study the core and pangenomes of soil and plant-associated prokaryotes.</title>
        <authorList>
            <person name="Whitman W."/>
        </authorList>
    </citation>
    <scope>NUCLEOTIDE SEQUENCE [LARGE SCALE GENOMIC DNA]</scope>
    <source>
        <strain evidence="1 2">AN3</strain>
    </source>
</reference>
<organism evidence="1 2">
    <name type="scientific">Phyllobacterium myrsinacearum</name>
    <dbReference type="NCBI Taxonomy" id="28101"/>
    <lineage>
        <taxon>Bacteria</taxon>
        <taxon>Pseudomonadati</taxon>
        <taxon>Pseudomonadota</taxon>
        <taxon>Alphaproteobacteria</taxon>
        <taxon>Hyphomicrobiales</taxon>
        <taxon>Phyllobacteriaceae</taxon>
        <taxon>Phyllobacterium</taxon>
    </lineage>
</organism>
<dbReference type="AlphaFoldDB" id="A0A839EP42"/>
<keyword evidence="2" id="KW-1185">Reference proteome</keyword>
<name>A0A839EP42_9HYPH</name>
<evidence type="ECO:0000313" key="1">
    <source>
        <dbReference type="EMBL" id="MBA8881851.1"/>
    </source>
</evidence>
<evidence type="ECO:0000313" key="2">
    <source>
        <dbReference type="Proteomes" id="UP000549052"/>
    </source>
</evidence>
<dbReference type="EMBL" id="JACGXN010000017">
    <property type="protein sequence ID" value="MBA8881851.1"/>
    <property type="molecule type" value="Genomic_DNA"/>
</dbReference>
<accession>A0A839EP42</accession>
<gene>
    <name evidence="1" type="ORF">FHW16_005598</name>
</gene>
<comment type="caution">
    <text evidence="1">The sequence shown here is derived from an EMBL/GenBank/DDBJ whole genome shotgun (WGS) entry which is preliminary data.</text>
</comment>
<sequence length="140" mass="15826">MDNTFTPLSIKTDLSWVPDTLSIGEPFVTAQTYVETYLADPKKWHWSTDLLNEPQDLVLKRVLAIISQARLPDHALALGQLGAGPLENMMSKELLDHLQSWVPFSATMSYALGMVRMTFEDTKLQQRFEIMMQRSDGVPG</sequence>
<dbReference type="Proteomes" id="UP000549052">
    <property type="component" value="Unassembled WGS sequence"/>
</dbReference>
<proteinExistence type="predicted"/>